<keyword evidence="2" id="KW-0813">Transport</keyword>
<reference evidence="9 10" key="1">
    <citation type="journal article" date="2023" name="Insect Mol. Biol.">
        <title>Genome sequencing provides insights into the evolution of gene families encoding plant cell wall-degrading enzymes in longhorned beetles.</title>
        <authorList>
            <person name="Shin N.R."/>
            <person name="Okamura Y."/>
            <person name="Kirsch R."/>
            <person name="Pauchet Y."/>
        </authorList>
    </citation>
    <scope>NUCLEOTIDE SEQUENCE [LARGE SCALE GENOMIC DNA]</scope>
    <source>
        <strain evidence="9">EAD_L_NR</strain>
    </source>
</reference>
<dbReference type="SUPFAM" id="SSF52540">
    <property type="entry name" value="P-loop containing nucleoside triphosphate hydrolases"/>
    <property type="match status" value="1"/>
</dbReference>
<proteinExistence type="predicted"/>
<feature type="transmembrane region" description="Helical" evidence="6">
    <location>
        <begin position="190"/>
        <end position="211"/>
    </location>
</feature>
<dbReference type="Pfam" id="PF01061">
    <property type="entry name" value="ABC2_membrane"/>
    <property type="match status" value="1"/>
</dbReference>
<dbReference type="InterPro" id="IPR027417">
    <property type="entry name" value="P-loop_NTPase"/>
</dbReference>
<gene>
    <name evidence="9" type="ORF">NQ315_002585</name>
</gene>
<evidence type="ECO:0000256" key="6">
    <source>
        <dbReference type="SAM" id="Phobius"/>
    </source>
</evidence>
<dbReference type="Pfam" id="PF19055">
    <property type="entry name" value="ABC2_membrane_7"/>
    <property type="match status" value="1"/>
</dbReference>
<dbReference type="PANTHER" id="PTHR48041">
    <property type="entry name" value="ABC TRANSPORTER G FAMILY MEMBER 28"/>
    <property type="match status" value="1"/>
</dbReference>
<sequence>MDVNLIICYNGCKLKLMLLINDPYILFCDEPTTGLDSSSAMMVVKILEATTMSGKMILVTLHQPSSQIFDLFNDIILLANGKLIFEGSKQQAKLFFESANLYCPVSYNPADFYMKHITASYENDSELRKITRLCKLFNDNFQRPNEGTNFYHSNGLFKQRINKKNVMVQLKWLIWRAFIDSKRSLYIYKTNYICLMIGALIIATLFSNVKLDSSSSVQSIQGALFLIVSELVFTHMYCVIPIFPEEVVVFVREKSLYSSFPYFFSKVLSLIPVCFVNGISFLIVYFTVLQFLQSIPLFLNMCVILIFTCLCGIALGLCLSALFPSVEYIHLFIVPLETAAMLVSGIWIKIDTLPRVISFLKYFSPFYYGFQGISIVAWEKVDFIGIWLLSND</sequence>
<dbReference type="InterPro" id="IPR050352">
    <property type="entry name" value="ABCG_transporters"/>
</dbReference>
<evidence type="ECO:0000259" key="7">
    <source>
        <dbReference type="Pfam" id="PF01061"/>
    </source>
</evidence>
<evidence type="ECO:0000313" key="10">
    <source>
        <dbReference type="Proteomes" id="UP001159042"/>
    </source>
</evidence>
<dbReference type="GO" id="GO:0016020">
    <property type="term" value="C:membrane"/>
    <property type="evidence" value="ECO:0007669"/>
    <property type="project" value="UniProtKB-SubCell"/>
</dbReference>
<dbReference type="Proteomes" id="UP001159042">
    <property type="component" value="Unassembled WGS sequence"/>
</dbReference>
<keyword evidence="3 6" id="KW-0812">Transmembrane</keyword>
<organism evidence="9 10">
    <name type="scientific">Exocentrus adspersus</name>
    <dbReference type="NCBI Taxonomy" id="1586481"/>
    <lineage>
        <taxon>Eukaryota</taxon>
        <taxon>Metazoa</taxon>
        <taxon>Ecdysozoa</taxon>
        <taxon>Arthropoda</taxon>
        <taxon>Hexapoda</taxon>
        <taxon>Insecta</taxon>
        <taxon>Pterygota</taxon>
        <taxon>Neoptera</taxon>
        <taxon>Endopterygota</taxon>
        <taxon>Coleoptera</taxon>
        <taxon>Polyphaga</taxon>
        <taxon>Cucujiformia</taxon>
        <taxon>Chrysomeloidea</taxon>
        <taxon>Cerambycidae</taxon>
        <taxon>Lamiinae</taxon>
        <taxon>Acanthocinini</taxon>
        <taxon>Exocentrus</taxon>
    </lineage>
</organism>
<evidence type="ECO:0000256" key="5">
    <source>
        <dbReference type="ARBA" id="ARBA00023136"/>
    </source>
</evidence>
<keyword evidence="5 6" id="KW-0472">Membrane</keyword>
<evidence type="ECO:0000259" key="8">
    <source>
        <dbReference type="Pfam" id="PF19055"/>
    </source>
</evidence>
<evidence type="ECO:0000256" key="4">
    <source>
        <dbReference type="ARBA" id="ARBA00022989"/>
    </source>
</evidence>
<dbReference type="Gene3D" id="3.40.50.300">
    <property type="entry name" value="P-loop containing nucleotide triphosphate hydrolases"/>
    <property type="match status" value="1"/>
</dbReference>
<feature type="domain" description="ABC-2 type transporter transmembrane" evidence="7">
    <location>
        <begin position="169"/>
        <end position="375"/>
    </location>
</feature>
<protein>
    <submittedName>
        <fullName evidence="9">Uncharacterized protein</fullName>
    </submittedName>
</protein>
<dbReference type="GO" id="GO:0140359">
    <property type="term" value="F:ABC-type transporter activity"/>
    <property type="evidence" value="ECO:0007669"/>
    <property type="project" value="InterPro"/>
</dbReference>
<feature type="domain" description="ABC transporter family G" evidence="8">
    <location>
        <begin position="62"/>
        <end position="117"/>
    </location>
</feature>
<dbReference type="AlphaFoldDB" id="A0AAV8VU66"/>
<feature type="transmembrane region" description="Helical" evidence="6">
    <location>
        <begin position="298"/>
        <end position="322"/>
    </location>
</feature>
<evidence type="ECO:0000256" key="1">
    <source>
        <dbReference type="ARBA" id="ARBA00004141"/>
    </source>
</evidence>
<feature type="transmembrane region" description="Helical" evidence="6">
    <location>
        <begin position="223"/>
        <end position="243"/>
    </location>
</feature>
<keyword evidence="10" id="KW-1185">Reference proteome</keyword>
<evidence type="ECO:0000313" key="9">
    <source>
        <dbReference type="EMBL" id="KAJ8917893.1"/>
    </source>
</evidence>
<dbReference type="InterPro" id="IPR013525">
    <property type="entry name" value="ABC2_TM"/>
</dbReference>
<comment type="subcellular location">
    <subcellularLocation>
        <location evidence="1">Membrane</location>
        <topology evidence="1">Multi-pass membrane protein</topology>
    </subcellularLocation>
</comment>
<comment type="caution">
    <text evidence="9">The sequence shown here is derived from an EMBL/GenBank/DDBJ whole genome shotgun (WGS) entry which is preliminary data.</text>
</comment>
<dbReference type="EMBL" id="JANEYG010000029">
    <property type="protein sequence ID" value="KAJ8917893.1"/>
    <property type="molecule type" value="Genomic_DNA"/>
</dbReference>
<evidence type="ECO:0000256" key="3">
    <source>
        <dbReference type="ARBA" id="ARBA00022692"/>
    </source>
</evidence>
<feature type="transmembrane region" description="Helical" evidence="6">
    <location>
        <begin position="328"/>
        <end position="348"/>
    </location>
</feature>
<keyword evidence="4 6" id="KW-1133">Transmembrane helix</keyword>
<name>A0AAV8VU66_9CUCU</name>
<evidence type="ECO:0000256" key="2">
    <source>
        <dbReference type="ARBA" id="ARBA00022448"/>
    </source>
</evidence>
<accession>A0AAV8VU66</accession>
<feature type="transmembrane region" description="Helical" evidence="6">
    <location>
        <begin position="263"/>
        <end position="286"/>
    </location>
</feature>
<dbReference type="InterPro" id="IPR043926">
    <property type="entry name" value="ABCG_dom"/>
</dbReference>
<dbReference type="PANTHER" id="PTHR48041:SF91">
    <property type="entry name" value="ABC TRANSPORTER G FAMILY MEMBER 28"/>
    <property type="match status" value="1"/>
</dbReference>